<evidence type="ECO:0000313" key="2">
    <source>
        <dbReference type="EMBL" id="AVW91359.1"/>
    </source>
</evidence>
<evidence type="ECO:0000259" key="1">
    <source>
        <dbReference type="Pfam" id="PF01609"/>
    </source>
</evidence>
<dbReference type="Proteomes" id="UP000241447">
    <property type="component" value="Chromosome"/>
</dbReference>
<dbReference type="OrthoDB" id="32553at2"/>
<gene>
    <name evidence="2" type="ORF">DA792_09915</name>
</gene>
<organism evidence="2 3">
    <name type="scientific">Celeribacter baekdonensis</name>
    <dbReference type="NCBI Taxonomy" id="875171"/>
    <lineage>
        <taxon>Bacteria</taxon>
        <taxon>Pseudomonadati</taxon>
        <taxon>Pseudomonadota</taxon>
        <taxon>Alphaproteobacteria</taxon>
        <taxon>Rhodobacterales</taxon>
        <taxon>Roseobacteraceae</taxon>
        <taxon>Celeribacter</taxon>
    </lineage>
</organism>
<dbReference type="PANTHER" id="PTHR30007:SF1">
    <property type="entry name" value="BLR1914 PROTEIN"/>
    <property type="match status" value="1"/>
</dbReference>
<dbReference type="NCBIfam" id="NF033580">
    <property type="entry name" value="transpos_IS5_3"/>
    <property type="match status" value="1"/>
</dbReference>
<proteinExistence type="predicted"/>
<evidence type="ECO:0000313" key="3">
    <source>
        <dbReference type="Proteomes" id="UP000241447"/>
    </source>
</evidence>
<dbReference type="EMBL" id="CP028475">
    <property type="protein sequence ID" value="AVW91359.1"/>
    <property type="molecule type" value="Genomic_DNA"/>
</dbReference>
<name>A0A2R4M2M9_9RHOB</name>
<dbReference type="Pfam" id="PF01609">
    <property type="entry name" value="DDE_Tnp_1"/>
    <property type="match status" value="1"/>
</dbReference>
<feature type="domain" description="Transposase IS4-like" evidence="1">
    <location>
        <begin position="10"/>
        <end position="137"/>
    </location>
</feature>
<dbReference type="GO" id="GO:0006313">
    <property type="term" value="P:DNA transposition"/>
    <property type="evidence" value="ECO:0007669"/>
    <property type="project" value="InterPro"/>
</dbReference>
<accession>A0A2R4M2M9</accession>
<protein>
    <submittedName>
        <fullName evidence="2">IS5 family transposase</fullName>
    </submittedName>
</protein>
<dbReference type="GO" id="GO:0003677">
    <property type="term" value="F:DNA binding"/>
    <property type="evidence" value="ECO:0007669"/>
    <property type="project" value="InterPro"/>
</dbReference>
<dbReference type="InterPro" id="IPR002559">
    <property type="entry name" value="Transposase_11"/>
</dbReference>
<sequence length="140" mass="15832">MAQGIGRSRGGRGSKVHVAVDHRGLPLRFAITGAQTHDSKVFGSFVGWQKQPTAIVADKAYGSKAIRQTIADEGALAVIPSKSNARIHIPHDPDIYAQRNLVERFFCRMKDMRRLTTRYEKLKRNFLSMVHIFAIRCWLN</sequence>
<dbReference type="PANTHER" id="PTHR30007">
    <property type="entry name" value="PHP DOMAIN PROTEIN"/>
    <property type="match status" value="1"/>
</dbReference>
<reference evidence="2 3" key="1">
    <citation type="submission" date="2018-03" db="EMBL/GenBank/DDBJ databases">
        <title>The Complete Genome of Celeribacter baekdonensis strain LH4, a Thiosulfate-Oxidizing Alphaproteobacterium Isolated from Gulf of Mexico Continental Slope Sediments.</title>
        <authorList>
            <person name="Flood B.E."/>
            <person name="Bailey J.V."/>
            <person name="Leprich D."/>
        </authorList>
    </citation>
    <scope>NUCLEOTIDE SEQUENCE [LARGE SCALE GENOMIC DNA]</scope>
    <source>
        <strain evidence="2 3">LH4</strain>
    </source>
</reference>
<dbReference type="RefSeq" id="WP_107719805.1">
    <property type="nucleotide sequence ID" value="NZ_CP028475.1"/>
</dbReference>
<dbReference type="GO" id="GO:0004803">
    <property type="term" value="F:transposase activity"/>
    <property type="evidence" value="ECO:0007669"/>
    <property type="project" value="InterPro"/>
</dbReference>
<dbReference type="KEGG" id="cbak:DA792_09915"/>
<dbReference type="AlphaFoldDB" id="A0A2R4M2M9"/>